<organism evidence="1 2">
    <name type="scientific">Termititenax aidoneus</name>
    <dbReference type="NCBI Taxonomy" id="2218524"/>
    <lineage>
        <taxon>Bacteria</taxon>
        <taxon>Bacillati</taxon>
        <taxon>Candidatus Margulisiibacteriota</taxon>
        <taxon>Candidatus Termititenacia</taxon>
        <taxon>Candidatus Termititenacales</taxon>
        <taxon>Candidatus Termititenacaceae</taxon>
        <taxon>Candidatus Termititenax</taxon>
    </lineage>
</organism>
<evidence type="ECO:0000313" key="2">
    <source>
        <dbReference type="Proteomes" id="UP000269352"/>
    </source>
</evidence>
<dbReference type="Gene3D" id="3.10.450.530">
    <property type="entry name" value="Ribonuclease toxin, BrnT, of type II toxin-antitoxin system"/>
    <property type="match status" value="1"/>
</dbReference>
<reference evidence="1 2" key="1">
    <citation type="journal article" date="2019" name="ISME J.">
        <title>Genome analyses of uncultured TG2/ZB3 bacteria in 'Margulisbacteria' specifically attached to ectosymbiotic spirochetes of protists in the termite gut.</title>
        <authorList>
            <person name="Utami Y.D."/>
            <person name="Kuwahara H."/>
            <person name="Igai K."/>
            <person name="Murakami T."/>
            <person name="Sugaya K."/>
            <person name="Morikawa T."/>
            <person name="Nagura Y."/>
            <person name="Yuki M."/>
            <person name="Deevong P."/>
            <person name="Inoue T."/>
            <person name="Kihara K."/>
            <person name="Lo N."/>
            <person name="Yamada A."/>
            <person name="Ohkuma M."/>
            <person name="Hongoh Y."/>
        </authorList>
    </citation>
    <scope>NUCLEOTIDE SEQUENCE [LARGE SCALE GENOMIC DNA]</scope>
    <source>
        <strain evidence="1">NkOx7-01</strain>
    </source>
</reference>
<dbReference type="Pfam" id="PF04365">
    <property type="entry name" value="BrnT_toxin"/>
    <property type="match status" value="1"/>
</dbReference>
<dbReference type="InterPro" id="IPR007460">
    <property type="entry name" value="BrnT_toxin"/>
</dbReference>
<protein>
    <submittedName>
        <fullName evidence="1">Toxin BrnT</fullName>
    </submittedName>
</protein>
<dbReference type="InterPro" id="IPR038573">
    <property type="entry name" value="BrnT_sf"/>
</dbReference>
<gene>
    <name evidence="1" type="primary">brnT</name>
    <name evidence="1" type="ORF">NO1_1044</name>
</gene>
<keyword evidence="2" id="KW-1185">Reference proteome</keyword>
<comment type="caution">
    <text evidence="1">The sequence shown here is derived from an EMBL/GenBank/DDBJ whole genome shotgun (WGS) entry which is preliminary data.</text>
</comment>
<dbReference type="EMBL" id="BGZN01000018">
    <property type="protein sequence ID" value="GBR73734.1"/>
    <property type="molecule type" value="Genomic_DNA"/>
</dbReference>
<dbReference type="AlphaFoldDB" id="A0A388TBG5"/>
<accession>A0A388TBG5</accession>
<evidence type="ECO:0000313" key="1">
    <source>
        <dbReference type="EMBL" id="GBR73734.1"/>
    </source>
</evidence>
<dbReference type="Proteomes" id="UP000269352">
    <property type="component" value="Unassembled WGS sequence"/>
</dbReference>
<sequence>MLFDLFNKFEWDKTKNNINRVKHGLDFNYAKNVFYDDYRIEFIDTRKEYGEKRLQTIGDTGQHILFVVYTKRGRKYRLISARIANKKEKEFYYD</sequence>
<proteinExistence type="predicted"/>
<name>A0A388TBG5_TERA1</name>